<name>A0A7W9YTL8_9HYPH</name>
<gene>
    <name evidence="5" type="ORF">HNQ75_000110</name>
</gene>
<evidence type="ECO:0000313" key="5">
    <source>
        <dbReference type="EMBL" id="MBB6178167.1"/>
    </source>
</evidence>
<dbReference type="PANTHER" id="PTHR10803">
    <property type="entry name" value="ARSENICAL PUMP-DRIVING ATPASE ARSENITE-TRANSLOCATING ATPASE"/>
    <property type="match status" value="1"/>
</dbReference>
<dbReference type="AlphaFoldDB" id="A0A7W9YTL8"/>
<evidence type="ECO:0000256" key="3">
    <source>
        <dbReference type="ARBA" id="ARBA00066752"/>
    </source>
</evidence>
<dbReference type="Gene3D" id="3.40.50.300">
    <property type="entry name" value="P-loop containing nucleotide triphosphate hydrolases"/>
    <property type="match status" value="1"/>
</dbReference>
<dbReference type="EC" id="7.3.2.7" evidence="3"/>
<dbReference type="InterPro" id="IPR016300">
    <property type="entry name" value="ATPase_ArsA/GET3"/>
</dbReference>
<dbReference type="GO" id="GO:0016887">
    <property type="term" value="F:ATP hydrolysis activity"/>
    <property type="evidence" value="ECO:0007669"/>
    <property type="project" value="InterPro"/>
</dbReference>
<evidence type="ECO:0000256" key="2">
    <source>
        <dbReference type="ARBA" id="ARBA00052296"/>
    </source>
</evidence>
<dbReference type="SUPFAM" id="SSF52540">
    <property type="entry name" value="P-loop containing nucleoside triphosphate hydrolases"/>
    <property type="match status" value="1"/>
</dbReference>
<dbReference type="Proteomes" id="UP000535501">
    <property type="component" value="Unassembled WGS sequence"/>
</dbReference>
<dbReference type="GO" id="GO:0015446">
    <property type="term" value="F:ATPase-coupled arsenite transmembrane transporter activity"/>
    <property type="evidence" value="ECO:0007669"/>
    <property type="project" value="UniProtKB-EC"/>
</dbReference>
<feature type="domain" description="ArsA/GET3 Anion-transporting ATPase-like" evidence="4">
    <location>
        <begin position="44"/>
        <end position="118"/>
    </location>
</feature>
<dbReference type="EMBL" id="JACHEJ010000001">
    <property type="protein sequence ID" value="MBB6178167.1"/>
    <property type="molecule type" value="Genomic_DNA"/>
</dbReference>
<comment type="catalytic activity">
    <reaction evidence="2">
        <text>arsenite(in) + ATP + H2O = arsenite(out) + ADP + phosphate + H(+)</text>
        <dbReference type="Rhea" id="RHEA:11348"/>
        <dbReference type="ChEBI" id="CHEBI:15377"/>
        <dbReference type="ChEBI" id="CHEBI:15378"/>
        <dbReference type="ChEBI" id="CHEBI:29242"/>
        <dbReference type="ChEBI" id="CHEBI:30616"/>
        <dbReference type="ChEBI" id="CHEBI:43474"/>
        <dbReference type="ChEBI" id="CHEBI:456216"/>
        <dbReference type="EC" id="7.3.2.7"/>
    </reaction>
</comment>
<comment type="similarity">
    <text evidence="1">Belongs to the arsA ATPase family.</text>
</comment>
<dbReference type="PANTHER" id="PTHR10803:SF3">
    <property type="entry name" value="ATPASE GET3"/>
    <property type="match status" value="1"/>
</dbReference>
<reference evidence="5 6" key="1">
    <citation type="submission" date="2020-08" db="EMBL/GenBank/DDBJ databases">
        <title>Genomic Encyclopedia of Type Strains, Phase IV (KMG-IV): sequencing the most valuable type-strain genomes for metagenomic binning, comparative biology and taxonomic classification.</title>
        <authorList>
            <person name="Goeker M."/>
        </authorList>
    </citation>
    <scope>NUCLEOTIDE SEQUENCE [LARGE SCALE GENOMIC DNA]</scope>
    <source>
        <strain evidence="5 6">DSM 102134</strain>
    </source>
</reference>
<accession>A0A7W9YTL8</accession>
<dbReference type="GO" id="GO:0005524">
    <property type="term" value="F:ATP binding"/>
    <property type="evidence" value="ECO:0007669"/>
    <property type="project" value="InterPro"/>
</dbReference>
<organism evidence="5 6">
    <name type="scientific">Pseudorhizobium flavum</name>
    <dbReference type="NCBI Taxonomy" id="1335061"/>
    <lineage>
        <taxon>Bacteria</taxon>
        <taxon>Pseudomonadati</taxon>
        <taxon>Pseudomonadota</taxon>
        <taxon>Alphaproteobacteria</taxon>
        <taxon>Hyphomicrobiales</taxon>
        <taxon>Rhizobiaceae</taxon>
        <taxon>Rhizobium/Agrobacterium group</taxon>
        <taxon>Pseudorhizobium</taxon>
    </lineage>
</organism>
<evidence type="ECO:0000313" key="6">
    <source>
        <dbReference type="Proteomes" id="UP000535501"/>
    </source>
</evidence>
<keyword evidence="6" id="KW-1185">Reference proteome</keyword>
<comment type="caution">
    <text evidence="5">The sequence shown here is derived from an EMBL/GenBank/DDBJ whole genome shotgun (WGS) entry which is preliminary data.</text>
</comment>
<dbReference type="InterPro" id="IPR025723">
    <property type="entry name" value="ArsA/GET3_ATPase-like"/>
</dbReference>
<protein>
    <recommendedName>
        <fullName evidence="3">arsenite-transporting ATPase</fullName>
        <ecNumber evidence="3">7.3.2.7</ecNumber>
    </recommendedName>
</protein>
<proteinExistence type="inferred from homology"/>
<evidence type="ECO:0000259" key="4">
    <source>
        <dbReference type="Pfam" id="PF02374"/>
    </source>
</evidence>
<dbReference type="Pfam" id="PF02374">
    <property type="entry name" value="ArsA_ATPase"/>
    <property type="match status" value="1"/>
</dbReference>
<dbReference type="InterPro" id="IPR027417">
    <property type="entry name" value="P-loop_NTPase"/>
</dbReference>
<sequence>MVIDTAPTGHTLLLLDATGAYHRQMTRQMETVVPGRIVTPLMRLQDPDYTRVILVSLPETTPVSEAAMLQEDLRRAKIEPYGWVVNRTMSASGTTDPLLQSRLAGERAQIDRIKQQLAERAYILPFQAVPPVGI</sequence>
<evidence type="ECO:0000256" key="1">
    <source>
        <dbReference type="ARBA" id="ARBA00011040"/>
    </source>
</evidence>